<protein>
    <submittedName>
        <fullName evidence="2">Lamin tail domain-containing protein</fullName>
    </submittedName>
</protein>
<dbReference type="Proteomes" id="UP000319771">
    <property type="component" value="Unassembled WGS sequence"/>
</dbReference>
<dbReference type="EMBL" id="VBPB01000198">
    <property type="protein sequence ID" value="TMQ70857.1"/>
    <property type="molecule type" value="Genomic_DNA"/>
</dbReference>
<feature type="chain" id="PRO_5022119285" evidence="1">
    <location>
        <begin position="25"/>
        <end position="304"/>
    </location>
</feature>
<dbReference type="InterPro" id="IPR008972">
    <property type="entry name" value="Cupredoxin"/>
</dbReference>
<dbReference type="AlphaFoldDB" id="A0A538U4Q2"/>
<keyword evidence="1" id="KW-0732">Signal</keyword>
<gene>
    <name evidence="2" type="ORF">E6K81_11635</name>
</gene>
<evidence type="ECO:0000256" key="1">
    <source>
        <dbReference type="SAM" id="SignalP"/>
    </source>
</evidence>
<organism evidence="2 3">
    <name type="scientific">Eiseniibacteriota bacterium</name>
    <dbReference type="NCBI Taxonomy" id="2212470"/>
    <lineage>
        <taxon>Bacteria</taxon>
        <taxon>Candidatus Eiseniibacteriota</taxon>
    </lineage>
</organism>
<comment type="caution">
    <text evidence="2">The sequence shown here is derived from an EMBL/GenBank/DDBJ whole genome shotgun (WGS) entry which is preliminary data.</text>
</comment>
<evidence type="ECO:0000313" key="3">
    <source>
        <dbReference type="Proteomes" id="UP000319771"/>
    </source>
</evidence>
<accession>A0A538U4Q2</accession>
<proteinExistence type="predicted"/>
<sequence length="304" mass="31865">MMRRLELSALITAAALAVARGAAAGQVFVNVQSNFFTSGTVATLNTGDHVIWHWLAGGHTVTSGNPSTGTKSGRFDSNLSGGTRSLGTLFSWKTSGTSPVSYFCQLHRPGMQGSIVFPMVGTAEADFRITEVRFDGVSLNFVEIANLGDDVGDLAGFRLVINGSATTLTSQVLNPGERVTFPNPSGLAPSGSAALYAPETIASNSDPGPSLSDATMMIDYVEWGAAGNQPLESVAAATTSPVLWTASEFAPQAAAGHSIVFCGVRFQHGAGFWNETKFPTPAAVNDCVNPTLPSTWGRIKTLYR</sequence>
<dbReference type="SUPFAM" id="SSF49503">
    <property type="entry name" value="Cupredoxins"/>
    <property type="match status" value="1"/>
</dbReference>
<dbReference type="Gene3D" id="2.60.40.420">
    <property type="entry name" value="Cupredoxins - blue copper proteins"/>
    <property type="match status" value="1"/>
</dbReference>
<feature type="signal peptide" evidence="1">
    <location>
        <begin position="1"/>
        <end position="24"/>
    </location>
</feature>
<name>A0A538U4Q2_UNCEI</name>
<evidence type="ECO:0000313" key="2">
    <source>
        <dbReference type="EMBL" id="TMQ70857.1"/>
    </source>
</evidence>
<reference evidence="2 3" key="1">
    <citation type="journal article" date="2019" name="Nat. Microbiol.">
        <title>Mediterranean grassland soil C-N compound turnover is dependent on rainfall and depth, and is mediated by genomically divergent microorganisms.</title>
        <authorList>
            <person name="Diamond S."/>
            <person name="Andeer P.F."/>
            <person name="Li Z."/>
            <person name="Crits-Christoph A."/>
            <person name="Burstein D."/>
            <person name="Anantharaman K."/>
            <person name="Lane K.R."/>
            <person name="Thomas B.C."/>
            <person name="Pan C."/>
            <person name="Northen T.R."/>
            <person name="Banfield J.F."/>
        </authorList>
    </citation>
    <scope>NUCLEOTIDE SEQUENCE [LARGE SCALE GENOMIC DNA]</scope>
    <source>
        <strain evidence="2">WS_11</strain>
    </source>
</reference>